<accession>B9L5D9</accession>
<dbReference type="EMBL" id="CP001276">
    <property type="protein sequence ID" value="ACM07016.1"/>
    <property type="molecule type" value="Genomic_DNA"/>
</dbReference>
<keyword evidence="2" id="KW-1185">Reference proteome</keyword>
<dbReference type="HOGENOM" id="CLU_2304726_0_0_0"/>
<geneLocation type="plasmid" evidence="2">
    <name>Tros</name>
</geneLocation>
<protein>
    <submittedName>
        <fullName evidence="1">HhH-GPD domain protein</fullName>
    </submittedName>
</protein>
<evidence type="ECO:0000313" key="2">
    <source>
        <dbReference type="Proteomes" id="UP000000447"/>
    </source>
</evidence>
<dbReference type="KEGG" id="tro:trd_A0066"/>
<proteinExistence type="predicted"/>
<keyword evidence="1" id="KW-0614">Plasmid</keyword>
<dbReference type="AlphaFoldDB" id="B9L5D9"/>
<evidence type="ECO:0000313" key="1">
    <source>
        <dbReference type="EMBL" id="ACM07016.1"/>
    </source>
</evidence>
<dbReference type="Proteomes" id="UP000000447">
    <property type="component" value="Plasmid unnamed"/>
</dbReference>
<name>B9L5D9_THERP</name>
<dbReference type="eggNOG" id="COG5483">
    <property type="taxonomic scope" value="Bacteria"/>
</dbReference>
<organism evidence="1 2">
    <name type="scientific">Thermomicrobium roseum (strain ATCC 27502 / DSM 5159 / P-2)</name>
    <dbReference type="NCBI Taxonomy" id="309801"/>
    <lineage>
        <taxon>Bacteria</taxon>
        <taxon>Pseudomonadati</taxon>
        <taxon>Thermomicrobiota</taxon>
        <taxon>Thermomicrobia</taxon>
        <taxon>Thermomicrobiales</taxon>
        <taxon>Thermomicrobiaceae</taxon>
        <taxon>Thermomicrobium</taxon>
    </lineage>
</organism>
<reference evidence="1 2" key="1">
    <citation type="journal article" date="2009" name="PLoS ONE">
        <title>Complete genome sequence of the aerobic CO-oxidizing thermophile Thermomicrobium roseum.</title>
        <authorList>
            <person name="Wu D."/>
            <person name="Raymond J."/>
            <person name="Wu M."/>
            <person name="Chatterji S."/>
            <person name="Ren Q."/>
            <person name="Graham J.E."/>
            <person name="Bryant D.A."/>
            <person name="Robb F."/>
            <person name="Colman A."/>
            <person name="Tallon L.J."/>
            <person name="Badger J.H."/>
            <person name="Madupu R."/>
            <person name="Ward N.L."/>
            <person name="Eisen J.A."/>
        </authorList>
    </citation>
    <scope>NUCLEOTIDE SEQUENCE [LARGE SCALE GENOMIC DNA]</scope>
    <source>
        <strain evidence="2">ATCC 27502 / DSM 5159 / P-2</strain>
        <plasmid evidence="1">unnamed</plasmid>
    </source>
</reference>
<gene>
    <name evidence="1" type="ordered locus">trd_A0066</name>
</gene>
<sequence>MEASEPAGLFLQNLIGKFGRATTSCACSDTSRSLMSGEWTGLVFAVGRSNRSFPEFLELLQAHGMRLVIDLRRFPHCLCHPCCDRDHRSSALVAHGLANW</sequence>